<feature type="domain" description="HTH araC/xylS-type" evidence="4">
    <location>
        <begin position="100"/>
        <end position="197"/>
    </location>
</feature>
<keyword evidence="3" id="KW-0804">Transcription</keyword>
<evidence type="ECO:0000313" key="6">
    <source>
        <dbReference type="Proteomes" id="UP000005289"/>
    </source>
</evidence>
<dbReference type="SMART" id="SM00342">
    <property type="entry name" value="HTH_ARAC"/>
    <property type="match status" value="1"/>
</dbReference>
<dbReference type="STRING" id="713585.THITH_03685"/>
<evidence type="ECO:0000256" key="2">
    <source>
        <dbReference type="ARBA" id="ARBA00023125"/>
    </source>
</evidence>
<evidence type="ECO:0000259" key="4">
    <source>
        <dbReference type="PROSITE" id="PS01124"/>
    </source>
</evidence>
<keyword evidence="6" id="KW-1185">Reference proteome</keyword>
<dbReference type="HOGENOM" id="CLU_066193_3_2_6"/>
<keyword evidence="2" id="KW-0238">DNA-binding</keyword>
<evidence type="ECO:0000256" key="1">
    <source>
        <dbReference type="ARBA" id="ARBA00023015"/>
    </source>
</evidence>
<evidence type="ECO:0000313" key="5">
    <source>
        <dbReference type="EMBL" id="AHE97515.1"/>
    </source>
</evidence>
<organism evidence="5 6">
    <name type="scientific">Thioalkalivibrio paradoxus ARh 1</name>
    <dbReference type="NCBI Taxonomy" id="713585"/>
    <lineage>
        <taxon>Bacteria</taxon>
        <taxon>Pseudomonadati</taxon>
        <taxon>Pseudomonadota</taxon>
        <taxon>Gammaproteobacteria</taxon>
        <taxon>Chromatiales</taxon>
        <taxon>Ectothiorhodospiraceae</taxon>
        <taxon>Thioalkalivibrio</taxon>
    </lineage>
</organism>
<proteinExistence type="predicted"/>
<dbReference type="RefSeq" id="WP_006745863.1">
    <property type="nucleotide sequence ID" value="NZ_CP007029.1"/>
</dbReference>
<protein>
    <submittedName>
        <fullName evidence="5">AraC family transcriptional regulator</fullName>
    </submittedName>
</protein>
<keyword evidence="1" id="KW-0805">Transcription regulation</keyword>
<dbReference type="OrthoDB" id="9803764at2"/>
<dbReference type="GO" id="GO:0003700">
    <property type="term" value="F:DNA-binding transcription factor activity"/>
    <property type="evidence" value="ECO:0007669"/>
    <property type="project" value="InterPro"/>
</dbReference>
<dbReference type="Pfam" id="PF12833">
    <property type="entry name" value="HTH_18"/>
    <property type="match status" value="1"/>
</dbReference>
<sequence>MVAGSVFFEWSYHTVETEPVTVFPDGCRDVLLIDPPGARAFVTLTSFDFRPRHVALPRGTQITGYRLRPGSAVDQPVLDAIAADPAAALETLSHDIGAADDVGAVIDALALAGISVSGAARSLGTSVRTLQRHLAGLQLPPPDYWRLLARARRATAMLADHTSLTDVAHSAGFTDQAHMTREFVRWFSQTPGGLRRQPKVLNTLRQPALGNWTGEQISTR</sequence>
<name>W0DKU7_9GAMM</name>
<dbReference type="PANTHER" id="PTHR46796">
    <property type="entry name" value="HTH-TYPE TRANSCRIPTIONAL ACTIVATOR RHAS-RELATED"/>
    <property type="match status" value="1"/>
</dbReference>
<dbReference type="AlphaFoldDB" id="W0DKU7"/>
<dbReference type="Gene3D" id="1.10.10.60">
    <property type="entry name" value="Homeodomain-like"/>
    <property type="match status" value="1"/>
</dbReference>
<dbReference type="InterPro" id="IPR050204">
    <property type="entry name" value="AraC_XylS_family_regulators"/>
</dbReference>
<dbReference type="EMBL" id="CP007029">
    <property type="protein sequence ID" value="AHE97515.1"/>
    <property type="molecule type" value="Genomic_DNA"/>
</dbReference>
<accession>W0DKU7</accession>
<dbReference type="GO" id="GO:0043565">
    <property type="term" value="F:sequence-specific DNA binding"/>
    <property type="evidence" value="ECO:0007669"/>
    <property type="project" value="InterPro"/>
</dbReference>
<gene>
    <name evidence="5" type="ORF">THITH_03685</name>
</gene>
<dbReference type="Proteomes" id="UP000005289">
    <property type="component" value="Chromosome"/>
</dbReference>
<evidence type="ECO:0000256" key="3">
    <source>
        <dbReference type="ARBA" id="ARBA00023163"/>
    </source>
</evidence>
<dbReference type="PROSITE" id="PS01124">
    <property type="entry name" value="HTH_ARAC_FAMILY_2"/>
    <property type="match status" value="1"/>
</dbReference>
<dbReference type="SUPFAM" id="SSF46689">
    <property type="entry name" value="Homeodomain-like"/>
    <property type="match status" value="1"/>
</dbReference>
<dbReference type="InterPro" id="IPR018060">
    <property type="entry name" value="HTH_AraC"/>
</dbReference>
<dbReference type="InterPro" id="IPR009057">
    <property type="entry name" value="Homeodomain-like_sf"/>
</dbReference>
<reference evidence="5 6" key="1">
    <citation type="submission" date="2013-12" db="EMBL/GenBank/DDBJ databases">
        <authorList>
            <consortium name="DOE Joint Genome Institute"/>
            <person name="Muyzer G."/>
            <person name="Huntemann M."/>
            <person name="Han J."/>
            <person name="Chen A."/>
            <person name="Kyrpides N."/>
            <person name="Mavromatis K."/>
            <person name="Markowitz V."/>
            <person name="Palaniappan K."/>
            <person name="Ivanova N."/>
            <person name="Schaumberg A."/>
            <person name="Pati A."/>
            <person name="Liolios K."/>
            <person name="Nordberg H.P."/>
            <person name="Cantor M.N."/>
            <person name="Hua S.X."/>
            <person name="Woyke T."/>
        </authorList>
    </citation>
    <scope>NUCLEOTIDE SEQUENCE [LARGE SCALE GENOMIC DNA]</scope>
    <source>
        <strain evidence="5 6">ARh 1</strain>
    </source>
</reference>
<dbReference type="KEGG" id="tti:THITH_03685"/>